<dbReference type="CDD" id="cd06588">
    <property type="entry name" value="PhnB_like"/>
    <property type="match status" value="1"/>
</dbReference>
<dbReference type="Pfam" id="PF06983">
    <property type="entry name" value="3-dmu-9_3-mt"/>
    <property type="match status" value="1"/>
</dbReference>
<keyword evidence="2" id="KW-0223">Dioxygenase</keyword>
<organism evidence="2 3">
    <name type="scientific">Rugamonas apoptosis</name>
    <dbReference type="NCBI Taxonomy" id="2758570"/>
    <lineage>
        <taxon>Bacteria</taxon>
        <taxon>Pseudomonadati</taxon>
        <taxon>Pseudomonadota</taxon>
        <taxon>Betaproteobacteria</taxon>
        <taxon>Burkholderiales</taxon>
        <taxon>Oxalobacteraceae</taxon>
        <taxon>Telluria group</taxon>
        <taxon>Rugamonas</taxon>
    </lineage>
</organism>
<protein>
    <submittedName>
        <fullName evidence="2">Glyoxalase/bleomycin resistance/extradiol dioxygenase family protein</fullName>
    </submittedName>
</protein>
<dbReference type="Proteomes" id="UP000573499">
    <property type="component" value="Unassembled WGS sequence"/>
</dbReference>
<dbReference type="EMBL" id="JACEZU010000013">
    <property type="protein sequence ID" value="MBA5689850.1"/>
    <property type="molecule type" value="Genomic_DNA"/>
</dbReference>
<dbReference type="InterPro" id="IPR029068">
    <property type="entry name" value="Glyas_Bleomycin-R_OHBP_Dase"/>
</dbReference>
<comment type="caution">
    <text evidence="2">The sequence shown here is derived from an EMBL/GenBank/DDBJ whole genome shotgun (WGS) entry which is preliminary data.</text>
</comment>
<dbReference type="InterPro" id="IPR028973">
    <property type="entry name" value="PhnB-like"/>
</dbReference>
<dbReference type="PANTHER" id="PTHR33990:SF1">
    <property type="entry name" value="PROTEIN YJDN"/>
    <property type="match status" value="1"/>
</dbReference>
<sequence length="131" mass="14809">MQLSNYLFFTTSCKQALEFYTQCGLGKITDMLCYGIDGMPVRNELMRGKIMHARFEGPGVLFFASDNDDAEPMRGSAHILQMKDKQLTKQIFDKLADGGTITTPLDTQVWGDYFGKLTDKFGVQWMLNCTV</sequence>
<keyword evidence="3" id="KW-1185">Reference proteome</keyword>
<name>A0A7W2IMI9_9BURK</name>
<dbReference type="Gene3D" id="3.10.180.10">
    <property type="entry name" value="2,3-Dihydroxybiphenyl 1,2-Dioxygenase, domain 1"/>
    <property type="match status" value="1"/>
</dbReference>
<reference evidence="2 3" key="1">
    <citation type="submission" date="2020-07" db="EMBL/GenBank/DDBJ databases">
        <title>Novel species isolated from subtropical streams in China.</title>
        <authorList>
            <person name="Lu H."/>
        </authorList>
    </citation>
    <scope>NUCLEOTIDE SEQUENCE [LARGE SCALE GENOMIC DNA]</scope>
    <source>
        <strain evidence="2 3">LX47W</strain>
    </source>
</reference>
<evidence type="ECO:0000259" key="1">
    <source>
        <dbReference type="Pfam" id="PF06983"/>
    </source>
</evidence>
<evidence type="ECO:0000313" key="2">
    <source>
        <dbReference type="EMBL" id="MBA5689850.1"/>
    </source>
</evidence>
<keyword evidence="2" id="KW-0560">Oxidoreductase</keyword>
<dbReference type="SUPFAM" id="SSF54593">
    <property type="entry name" value="Glyoxalase/Bleomycin resistance protein/Dihydroxybiphenyl dioxygenase"/>
    <property type="match status" value="1"/>
</dbReference>
<dbReference type="PANTHER" id="PTHR33990">
    <property type="entry name" value="PROTEIN YJDN-RELATED"/>
    <property type="match status" value="1"/>
</dbReference>
<dbReference type="AlphaFoldDB" id="A0A7W2IMI9"/>
<proteinExistence type="predicted"/>
<evidence type="ECO:0000313" key="3">
    <source>
        <dbReference type="Proteomes" id="UP000573499"/>
    </source>
</evidence>
<dbReference type="GO" id="GO:0051213">
    <property type="term" value="F:dioxygenase activity"/>
    <property type="evidence" value="ECO:0007669"/>
    <property type="project" value="UniProtKB-KW"/>
</dbReference>
<gene>
    <name evidence="2" type="ORF">H3H39_22635</name>
</gene>
<accession>A0A7W2IMI9</accession>
<feature type="domain" description="PhnB-like" evidence="1">
    <location>
        <begin position="4"/>
        <end position="126"/>
    </location>
</feature>